<keyword evidence="1" id="KW-0472">Membrane</keyword>
<keyword evidence="3" id="KW-1185">Reference proteome</keyword>
<gene>
    <name evidence="2" type="ORF">SAMN05661091_5855</name>
</gene>
<dbReference type="AlphaFoldDB" id="A0A1X7HTL1"/>
<reference evidence="3" key="1">
    <citation type="submission" date="2017-04" db="EMBL/GenBank/DDBJ databases">
        <authorList>
            <person name="Varghese N."/>
            <person name="Submissions S."/>
        </authorList>
    </citation>
    <scope>NUCLEOTIDE SEQUENCE [LARGE SCALE GENOMIC DNA]</scope>
    <source>
        <strain evidence="3">N3/975</strain>
    </source>
</reference>
<keyword evidence="1" id="KW-0812">Transmembrane</keyword>
<accession>A0A1X7HTL1</accession>
<dbReference type="EMBL" id="LT840184">
    <property type="protein sequence ID" value="SMF92498.1"/>
    <property type="molecule type" value="Genomic_DNA"/>
</dbReference>
<dbReference type="STRING" id="1313296.SAMN05661091_5855"/>
<protein>
    <submittedName>
        <fullName evidence="2">Uncharacterized protein</fullName>
    </submittedName>
</protein>
<name>A0A1X7HTL1_9BACL</name>
<evidence type="ECO:0000256" key="1">
    <source>
        <dbReference type="SAM" id="Phobius"/>
    </source>
</evidence>
<keyword evidence="1" id="KW-1133">Transmembrane helix</keyword>
<organism evidence="2 3">
    <name type="scientific">Paenibacillus uliginis N3/975</name>
    <dbReference type="NCBI Taxonomy" id="1313296"/>
    <lineage>
        <taxon>Bacteria</taxon>
        <taxon>Bacillati</taxon>
        <taxon>Bacillota</taxon>
        <taxon>Bacilli</taxon>
        <taxon>Bacillales</taxon>
        <taxon>Paenibacillaceae</taxon>
        <taxon>Paenibacillus</taxon>
    </lineage>
</organism>
<evidence type="ECO:0000313" key="3">
    <source>
        <dbReference type="Proteomes" id="UP000192940"/>
    </source>
</evidence>
<dbReference type="Proteomes" id="UP000192940">
    <property type="component" value="Chromosome I"/>
</dbReference>
<evidence type="ECO:0000313" key="2">
    <source>
        <dbReference type="EMBL" id="SMF92498.1"/>
    </source>
</evidence>
<feature type="transmembrane region" description="Helical" evidence="1">
    <location>
        <begin position="21"/>
        <end position="43"/>
    </location>
</feature>
<sequence length="52" mass="6084">MTGAKRLTSNHRVYRQKEPGSRLLFVVAVLFGWYGFTFVYYGALYICYNLGR</sequence>
<proteinExistence type="predicted"/>